<reference evidence="12 13" key="1">
    <citation type="journal article" date="2014" name="Front. Microbiol.">
        <title>Population and genomic analysis of the genus Halorubrum.</title>
        <authorList>
            <person name="Fullmer M.S."/>
            <person name="Soucy S.M."/>
            <person name="Swithers K.S."/>
            <person name="Makkay A.M."/>
            <person name="Wheeler R."/>
            <person name="Ventosa A."/>
            <person name="Gogarten J.P."/>
            <person name="Papke R.T."/>
        </authorList>
    </citation>
    <scope>NUCLEOTIDE SEQUENCE [LARGE SCALE GENOMIC DNA]</scope>
    <source>
        <strain evidence="12 13">Cb34</strain>
    </source>
</reference>
<dbReference type="PANTHER" id="PTHR30405:SF25">
    <property type="entry name" value="RNA-GUIDED DNA ENDONUCLEASE INSQ-RELATED"/>
    <property type="match status" value="1"/>
</dbReference>
<dbReference type="NCBIfam" id="NF040570">
    <property type="entry name" value="guided_TnpB"/>
    <property type="match status" value="1"/>
</dbReference>
<dbReference type="Pfam" id="PF12323">
    <property type="entry name" value="HTH_OrfB_IS605"/>
    <property type="match status" value="1"/>
</dbReference>
<evidence type="ECO:0000256" key="7">
    <source>
        <dbReference type="ARBA" id="ARBA00023172"/>
    </source>
</evidence>
<protein>
    <submittedName>
        <fullName evidence="12">Transposase</fullName>
    </submittedName>
</protein>
<proteinExistence type="inferred from homology"/>
<evidence type="ECO:0000256" key="2">
    <source>
        <dbReference type="ARBA" id="ARBA00011044"/>
    </source>
</evidence>
<dbReference type="PANTHER" id="PTHR30405">
    <property type="entry name" value="TRANSPOSASE"/>
    <property type="match status" value="1"/>
</dbReference>
<keyword evidence="3" id="KW-0815">Transposition</keyword>
<comment type="similarity">
    <text evidence="2">In the N-terminal section; belongs to the transposase 2 family.</text>
</comment>
<sequence>MNYNYRYRIEPDEAVQSELERHIDACRQLYNHYLYELRNTDEYLSYTAMQNMLPDLKDWWDDLNDVYSKVLQMVARRASDNLDRLKEKKDNGRKVGMLNWKSPREYRSLTYNQSGFELKNTSDQTILSLSKIGEMPIHLHRDIPDNARVKQVTVKQEKTGEWYAIFGIETEDDAPEKPALDEVDREDMVGIDVGIIKYAHDTDSTMVGSLDLESEYERLEREQRALSRKQEGSQNWHEQRRRVACIHARIVRKRRDFLHKLSNYYAREYDLMAVEDLDVHGMMQLPSNSRNRASASWRTFIDFLEYKCEREGTHFVKVEPEGTTQECAECGVEVEKELWVREHSCPTCGFETDRDENAAYNVLQRGLSELGVGHAEVTPAETALPTSATGGSSTVVDAKCVVETGSPTLKERTALAVSE</sequence>
<name>A0A256INB7_9EURY</name>
<keyword evidence="8" id="KW-0175">Coiled coil</keyword>
<evidence type="ECO:0000256" key="4">
    <source>
        <dbReference type="ARBA" id="ARBA00022723"/>
    </source>
</evidence>
<evidence type="ECO:0000259" key="11">
    <source>
        <dbReference type="Pfam" id="PF12323"/>
    </source>
</evidence>
<dbReference type="Pfam" id="PF01385">
    <property type="entry name" value="OrfB_IS605"/>
    <property type="match status" value="1"/>
</dbReference>
<keyword evidence="7" id="KW-0233">DNA recombination</keyword>
<evidence type="ECO:0000313" key="13">
    <source>
        <dbReference type="Proteomes" id="UP000216308"/>
    </source>
</evidence>
<evidence type="ECO:0000256" key="1">
    <source>
        <dbReference type="ARBA" id="ARBA00008761"/>
    </source>
</evidence>
<gene>
    <name evidence="12" type="ORF">DJ70_05565</name>
</gene>
<feature type="domain" description="Cas12f1-like TNB" evidence="10">
    <location>
        <begin position="297"/>
        <end position="362"/>
    </location>
</feature>
<evidence type="ECO:0000256" key="6">
    <source>
        <dbReference type="ARBA" id="ARBA00023125"/>
    </source>
</evidence>
<keyword evidence="13" id="KW-1185">Reference proteome</keyword>
<keyword evidence="4" id="KW-0479">Metal-binding</keyword>
<dbReference type="Pfam" id="PF07282">
    <property type="entry name" value="Cas12f1-like_TNB"/>
    <property type="match status" value="1"/>
</dbReference>
<evidence type="ECO:0000256" key="8">
    <source>
        <dbReference type="SAM" id="Coils"/>
    </source>
</evidence>
<dbReference type="InterPro" id="IPR010095">
    <property type="entry name" value="Cas12f1-like_TNB"/>
</dbReference>
<dbReference type="NCBIfam" id="TIGR01766">
    <property type="entry name" value="IS200/IS605 family accessory protein TnpB-like domain"/>
    <property type="match status" value="1"/>
</dbReference>
<evidence type="ECO:0000259" key="9">
    <source>
        <dbReference type="Pfam" id="PF01385"/>
    </source>
</evidence>
<dbReference type="GO" id="GO:0046872">
    <property type="term" value="F:metal ion binding"/>
    <property type="evidence" value="ECO:0007669"/>
    <property type="project" value="UniProtKB-KW"/>
</dbReference>
<dbReference type="Proteomes" id="UP000216308">
    <property type="component" value="Unassembled WGS sequence"/>
</dbReference>
<feature type="domain" description="Probable transposase IS891/IS1136/IS1341" evidence="9">
    <location>
        <begin position="180"/>
        <end position="284"/>
    </location>
</feature>
<feature type="coiled-coil region" evidence="8">
    <location>
        <begin position="68"/>
        <end position="95"/>
    </location>
</feature>
<dbReference type="GO" id="GO:0003677">
    <property type="term" value="F:DNA binding"/>
    <property type="evidence" value="ECO:0007669"/>
    <property type="project" value="UniProtKB-KW"/>
</dbReference>
<dbReference type="OrthoDB" id="33505at2157"/>
<comment type="similarity">
    <text evidence="1">In the C-terminal section; belongs to the transposase 35 family.</text>
</comment>
<dbReference type="InterPro" id="IPR021027">
    <property type="entry name" value="Transposase_put_HTH"/>
</dbReference>
<evidence type="ECO:0000259" key="10">
    <source>
        <dbReference type="Pfam" id="PF07282"/>
    </source>
</evidence>
<evidence type="ECO:0000313" key="12">
    <source>
        <dbReference type="EMBL" id="OYR57617.1"/>
    </source>
</evidence>
<dbReference type="GO" id="GO:0006310">
    <property type="term" value="P:DNA recombination"/>
    <property type="evidence" value="ECO:0007669"/>
    <property type="project" value="UniProtKB-KW"/>
</dbReference>
<dbReference type="EMBL" id="NHPJ01000059">
    <property type="protein sequence ID" value="OYR57617.1"/>
    <property type="molecule type" value="Genomic_DNA"/>
</dbReference>
<feature type="domain" description="Transposase putative helix-turn-helix" evidence="11">
    <location>
        <begin position="1"/>
        <end position="37"/>
    </location>
</feature>
<accession>A0A256INB7</accession>
<organism evidence="12 13">
    <name type="scientific">Halorubrum halodurans</name>
    <dbReference type="NCBI Taxonomy" id="1383851"/>
    <lineage>
        <taxon>Archaea</taxon>
        <taxon>Methanobacteriati</taxon>
        <taxon>Methanobacteriota</taxon>
        <taxon>Stenosarchaea group</taxon>
        <taxon>Halobacteria</taxon>
        <taxon>Halobacteriales</taxon>
        <taxon>Haloferacaceae</taxon>
        <taxon>Halorubrum</taxon>
    </lineage>
</organism>
<evidence type="ECO:0000256" key="5">
    <source>
        <dbReference type="ARBA" id="ARBA00022833"/>
    </source>
</evidence>
<keyword evidence="6" id="KW-0238">DNA-binding</keyword>
<dbReference type="GO" id="GO:0032196">
    <property type="term" value="P:transposition"/>
    <property type="evidence" value="ECO:0007669"/>
    <property type="project" value="UniProtKB-KW"/>
</dbReference>
<comment type="caution">
    <text evidence="12">The sequence shown here is derived from an EMBL/GenBank/DDBJ whole genome shotgun (WGS) entry which is preliminary data.</text>
</comment>
<dbReference type="InterPro" id="IPR051399">
    <property type="entry name" value="RNA-guided_DNA_endo/Transpos"/>
</dbReference>
<keyword evidence="5" id="KW-0862">Zinc</keyword>
<dbReference type="InterPro" id="IPR001959">
    <property type="entry name" value="Transposase"/>
</dbReference>
<evidence type="ECO:0000256" key="3">
    <source>
        <dbReference type="ARBA" id="ARBA00022578"/>
    </source>
</evidence>
<dbReference type="AlphaFoldDB" id="A0A256INB7"/>
<dbReference type="RefSeq" id="WP_094530908.1">
    <property type="nucleotide sequence ID" value="NZ_NHPJ01000059.1"/>
</dbReference>